<keyword evidence="3" id="KW-1185">Reference proteome</keyword>
<proteinExistence type="predicted"/>
<dbReference type="InterPro" id="IPR052894">
    <property type="entry name" value="AsmA-related"/>
</dbReference>
<evidence type="ECO:0000313" key="2">
    <source>
        <dbReference type="EMBL" id="EMY81590.1"/>
    </source>
</evidence>
<dbReference type="GO" id="GO:0090313">
    <property type="term" value="P:regulation of protein targeting to membrane"/>
    <property type="evidence" value="ECO:0007669"/>
    <property type="project" value="TreeGrafter"/>
</dbReference>
<dbReference type="GO" id="GO:0005886">
    <property type="term" value="C:plasma membrane"/>
    <property type="evidence" value="ECO:0007669"/>
    <property type="project" value="TreeGrafter"/>
</dbReference>
<keyword evidence="1" id="KW-1133">Transmembrane helix</keyword>
<dbReference type="PANTHER" id="PTHR30441">
    <property type="entry name" value="DUF748 DOMAIN-CONTAINING PROTEIN"/>
    <property type="match status" value="1"/>
</dbReference>
<dbReference type="RefSeq" id="WP_003438953.1">
    <property type="nucleotide sequence ID" value="NZ_APLF01000005.1"/>
</dbReference>
<evidence type="ECO:0000256" key="1">
    <source>
        <dbReference type="SAM" id="Phobius"/>
    </source>
</evidence>
<evidence type="ECO:0000313" key="3">
    <source>
        <dbReference type="Proteomes" id="UP000012317"/>
    </source>
</evidence>
<dbReference type="STRING" id="1189619.pgond44_07055"/>
<feature type="transmembrane region" description="Helical" evidence="1">
    <location>
        <begin position="7"/>
        <end position="26"/>
    </location>
</feature>
<dbReference type="EMBL" id="APLF01000005">
    <property type="protein sequence ID" value="EMY81590.1"/>
    <property type="molecule type" value="Genomic_DNA"/>
</dbReference>
<name>N1WRH5_9FLAO</name>
<comment type="caution">
    <text evidence="2">The sequence shown here is derived from an EMBL/GenBank/DDBJ whole genome shotgun (WGS) entry which is preliminary data.</text>
</comment>
<protein>
    <submittedName>
        <fullName evidence="2">Outer membrane assembly protein, AsmA 2 superfamily</fullName>
    </submittedName>
</protein>
<organism evidence="2 3">
    <name type="scientific">Psychroflexus gondwanensis ACAM 44</name>
    <dbReference type="NCBI Taxonomy" id="1189619"/>
    <lineage>
        <taxon>Bacteria</taxon>
        <taxon>Pseudomonadati</taxon>
        <taxon>Bacteroidota</taxon>
        <taxon>Flavobacteriia</taxon>
        <taxon>Flavobacteriales</taxon>
        <taxon>Flavobacteriaceae</taxon>
        <taxon>Psychroflexus</taxon>
    </lineage>
</organism>
<dbReference type="AlphaFoldDB" id="N1WRH5"/>
<dbReference type="PANTHER" id="PTHR30441:SF8">
    <property type="entry name" value="DUF748 DOMAIN-CONTAINING PROTEIN"/>
    <property type="match status" value="1"/>
</dbReference>
<reference evidence="2 3" key="1">
    <citation type="journal article" date="2014" name="Genome Biol. Evol.">
        <title>Extensive gene acquisition in the extremely psychrophilic bacterial species Psychroflexus torquis and the link to sea-ice ecosystem specialism.</title>
        <authorList>
            <person name="Feng S."/>
            <person name="Powell S.M."/>
            <person name="Wilson R."/>
            <person name="Bowman J.P."/>
        </authorList>
    </citation>
    <scope>NUCLEOTIDE SEQUENCE [LARGE SCALE GENOMIC DNA]</scope>
    <source>
        <strain evidence="2 3">ACAM 44</strain>
    </source>
</reference>
<dbReference type="eggNOG" id="COG2982">
    <property type="taxonomic scope" value="Bacteria"/>
</dbReference>
<dbReference type="PATRIC" id="fig|1189619.4.peg.1455"/>
<keyword evidence="1" id="KW-0472">Membrane</keyword>
<accession>N1WRH5</accession>
<sequence>MKKAFKIIGIVILILVIGLFLTPILFKGSLEKMVKKAANDNVNAQVEWSSLNLSLFRNFPNASLSFEDLSLINQAPFEGDTLVYAKDFNISMGVMQLFKDEGLSIDEIYLNEAFINVKVDSLGNANYDIAKSTDAKQETTATKTESKPFQLNLSHYEINSSRINYLDESGNIFLRLNEFSHSGDGNFEASVFTLKTQTDSKVSFDFDGTNYLNNNSLVLDADLNIDLENMKFSFLENEAIVNQLPLKFEGYVQTFDDYNDIDIQFSTPSSDFKNFLALIPETYASNLDGVTTTGDFQLNGIIKGKVDETYIPTLDISASSDNASFQYPDLAKKVEDISLDIRIQNETGLVEDTFINFNTVDFRIDQDRFAGSGSVKNLTTNMLVDLKMKGRLNLANLKKAYPVDIEQDLSGILDADLTTNFDMNSIEREAYENVKAQGSMKLSKFDYESPDLAEVIHVEVATVNFTTNDIQLNSFEMTAGSTDLQMKGDLSNLMGFAFSDKPLQGTFNATSTNFNIADFMVDSEVGDKTSDSENSATETASTGSEGRVEAIKIPDFLDIVLNFNAKTVIYDNLTLKNAKGSLALKNESAILKNVNADIFGGSINLDGKVTTSGVPNFDMKLGLNTIKIIEAFQQMELIKGLAPIAQALNGVASTTINLNGNLTKDLMPIYTSLAGSALANILSAEVEEGKMPLISKLNSQFEVLNFDKLKVKDLVAKLNFKNGAINADDFDFNLDDVKVDVSGSHSFDNTMNYNLSFNVPAKYFGKEVGGQLAQLSNTDLSQLNVDVPVGLTGTFSNPKIQLNMQNAIKDLTSKIVDAQKEKATNAIKDKIGDEINNLLGGDENQKDSTKTQQEDVKDVVKDILGGILKKKKDN</sequence>
<gene>
    <name evidence="2" type="ORF">pgond44_07055</name>
</gene>
<keyword evidence="1" id="KW-0812">Transmembrane</keyword>
<dbReference type="Proteomes" id="UP000012317">
    <property type="component" value="Unassembled WGS sequence"/>
</dbReference>